<dbReference type="InterPro" id="IPR029063">
    <property type="entry name" value="SAM-dependent_MTases_sf"/>
</dbReference>
<proteinExistence type="predicted"/>
<dbReference type="EMBL" id="ML994617">
    <property type="protein sequence ID" value="KAF2191227.1"/>
    <property type="molecule type" value="Genomic_DNA"/>
</dbReference>
<sequence>MPNSPSAAVPVSAEKTFSSYNHEQGTAYAQARRGYHPNLYQIIIDYHTSTGGQLSTILDIGCGPGTAVRELAPRFAHAIGLDPSDGMISTARSLGGVSSSSEPIRFDISTAEELGSHISPPIPDSSVDLITAATAAHWFDMSRFWPRAAQLLKPGGTVAFWTSGSLYVHPSMPNYAAIQAVMDELEERHLKAYMEPGNLLTRNLYADLPLPWTLEQQVPEFDESTFFRKEWNKGGLANAADDGYSLAQQTMDLDTLEKVLGTASPVTRWREAHPDAVGTERDVVRMVRREIERLLCEAGVEKGKEEVTGGVGAVLLMVRKRM</sequence>
<accession>A0A6A6EGP7</accession>
<dbReference type="OrthoDB" id="10027013at2759"/>
<dbReference type="InterPro" id="IPR051052">
    <property type="entry name" value="Diverse_substrate_MTase"/>
</dbReference>
<organism evidence="2 3">
    <name type="scientific">Zopfia rhizophila CBS 207.26</name>
    <dbReference type="NCBI Taxonomy" id="1314779"/>
    <lineage>
        <taxon>Eukaryota</taxon>
        <taxon>Fungi</taxon>
        <taxon>Dikarya</taxon>
        <taxon>Ascomycota</taxon>
        <taxon>Pezizomycotina</taxon>
        <taxon>Dothideomycetes</taxon>
        <taxon>Dothideomycetes incertae sedis</taxon>
        <taxon>Zopfiaceae</taxon>
        <taxon>Zopfia</taxon>
    </lineage>
</organism>
<dbReference type="GO" id="GO:0008757">
    <property type="term" value="F:S-adenosylmethionine-dependent methyltransferase activity"/>
    <property type="evidence" value="ECO:0007669"/>
    <property type="project" value="InterPro"/>
</dbReference>
<evidence type="ECO:0000313" key="2">
    <source>
        <dbReference type="EMBL" id="KAF2191227.1"/>
    </source>
</evidence>
<name>A0A6A6EGP7_9PEZI</name>
<dbReference type="Gene3D" id="3.40.50.150">
    <property type="entry name" value="Vaccinia Virus protein VP39"/>
    <property type="match status" value="1"/>
</dbReference>
<keyword evidence="2" id="KW-0808">Transferase</keyword>
<dbReference type="PANTHER" id="PTHR44942">
    <property type="entry name" value="METHYLTRANSF_11 DOMAIN-CONTAINING PROTEIN"/>
    <property type="match status" value="1"/>
</dbReference>
<dbReference type="InterPro" id="IPR013216">
    <property type="entry name" value="Methyltransf_11"/>
</dbReference>
<evidence type="ECO:0000259" key="1">
    <source>
        <dbReference type="Pfam" id="PF08241"/>
    </source>
</evidence>
<gene>
    <name evidence="2" type="ORF">K469DRAFT_720219</name>
</gene>
<dbReference type="Pfam" id="PF08241">
    <property type="entry name" value="Methyltransf_11"/>
    <property type="match status" value="1"/>
</dbReference>
<dbReference type="CDD" id="cd02440">
    <property type="entry name" value="AdoMet_MTases"/>
    <property type="match status" value="1"/>
</dbReference>
<keyword evidence="2" id="KW-0489">Methyltransferase</keyword>
<protein>
    <submittedName>
        <fullName evidence="2">Methyltransferase domain-containing protein</fullName>
    </submittedName>
</protein>
<dbReference type="Proteomes" id="UP000800200">
    <property type="component" value="Unassembled WGS sequence"/>
</dbReference>
<dbReference type="GO" id="GO:0032259">
    <property type="term" value="P:methylation"/>
    <property type="evidence" value="ECO:0007669"/>
    <property type="project" value="UniProtKB-KW"/>
</dbReference>
<evidence type="ECO:0000313" key="3">
    <source>
        <dbReference type="Proteomes" id="UP000800200"/>
    </source>
</evidence>
<dbReference type="AlphaFoldDB" id="A0A6A6EGP7"/>
<keyword evidence="3" id="KW-1185">Reference proteome</keyword>
<reference evidence="2" key="1">
    <citation type="journal article" date="2020" name="Stud. Mycol.">
        <title>101 Dothideomycetes genomes: a test case for predicting lifestyles and emergence of pathogens.</title>
        <authorList>
            <person name="Haridas S."/>
            <person name="Albert R."/>
            <person name="Binder M."/>
            <person name="Bloem J."/>
            <person name="Labutti K."/>
            <person name="Salamov A."/>
            <person name="Andreopoulos B."/>
            <person name="Baker S."/>
            <person name="Barry K."/>
            <person name="Bills G."/>
            <person name="Bluhm B."/>
            <person name="Cannon C."/>
            <person name="Castanera R."/>
            <person name="Culley D."/>
            <person name="Daum C."/>
            <person name="Ezra D."/>
            <person name="Gonzalez J."/>
            <person name="Henrissat B."/>
            <person name="Kuo A."/>
            <person name="Liang C."/>
            <person name="Lipzen A."/>
            <person name="Lutzoni F."/>
            <person name="Magnuson J."/>
            <person name="Mondo S."/>
            <person name="Nolan M."/>
            <person name="Ohm R."/>
            <person name="Pangilinan J."/>
            <person name="Park H.-J."/>
            <person name="Ramirez L."/>
            <person name="Alfaro M."/>
            <person name="Sun H."/>
            <person name="Tritt A."/>
            <person name="Yoshinaga Y."/>
            <person name="Zwiers L.-H."/>
            <person name="Turgeon B."/>
            <person name="Goodwin S."/>
            <person name="Spatafora J."/>
            <person name="Crous P."/>
            <person name="Grigoriev I."/>
        </authorList>
    </citation>
    <scope>NUCLEOTIDE SEQUENCE</scope>
    <source>
        <strain evidence="2">CBS 207.26</strain>
    </source>
</reference>
<dbReference type="SUPFAM" id="SSF53335">
    <property type="entry name" value="S-adenosyl-L-methionine-dependent methyltransferases"/>
    <property type="match status" value="1"/>
</dbReference>
<feature type="domain" description="Methyltransferase type 11" evidence="1">
    <location>
        <begin position="58"/>
        <end position="160"/>
    </location>
</feature>
<dbReference type="PANTHER" id="PTHR44942:SF10">
    <property type="entry name" value="METHYLTRANSFERASE TYPE 11 DOMAIN-CONTAINING PROTEIN"/>
    <property type="match status" value="1"/>
</dbReference>